<reference evidence="3" key="2">
    <citation type="journal article" date="2021" name="Sci. Data">
        <title>Chromosome-scale genome sequencing, assembly and annotation of six genomes from subfamily Leishmaniinae.</title>
        <authorList>
            <person name="Almutairi H."/>
            <person name="Urbaniak M.D."/>
            <person name="Bates M.D."/>
            <person name="Jariyapan N."/>
            <person name="Kwakye-Nuako G."/>
            <person name="Thomaz Soccol V."/>
            <person name="Al-Salem W.S."/>
            <person name="Dillon R.J."/>
            <person name="Bates P.A."/>
            <person name="Gatherer D."/>
        </authorList>
    </citation>
    <scope>NUCLEOTIDE SEQUENCE [LARGE SCALE GENOMIC DNA]</scope>
</reference>
<dbReference type="GeneID" id="92514442"/>
<evidence type="ECO:0000313" key="3">
    <source>
        <dbReference type="Proteomes" id="UP000673552"/>
    </source>
</evidence>
<feature type="compositionally biased region" description="Polar residues" evidence="1">
    <location>
        <begin position="1516"/>
        <end position="1531"/>
    </location>
</feature>
<feature type="compositionally biased region" description="Basic and acidic residues" evidence="1">
    <location>
        <begin position="1020"/>
        <end position="1029"/>
    </location>
</feature>
<evidence type="ECO:0000256" key="1">
    <source>
        <dbReference type="SAM" id="MobiDB-lite"/>
    </source>
</evidence>
<comment type="caution">
    <text evidence="2">The sequence shown here is derived from an EMBL/GenBank/DDBJ whole genome shotgun (WGS) entry which is preliminary data.</text>
</comment>
<feature type="region of interest" description="Disordered" evidence="1">
    <location>
        <begin position="437"/>
        <end position="498"/>
    </location>
</feature>
<feature type="compositionally biased region" description="Basic and acidic residues" evidence="1">
    <location>
        <begin position="1753"/>
        <end position="1763"/>
    </location>
</feature>
<feature type="region of interest" description="Disordered" evidence="1">
    <location>
        <begin position="1513"/>
        <end position="1548"/>
    </location>
</feature>
<feature type="compositionally biased region" description="Polar residues" evidence="1">
    <location>
        <begin position="521"/>
        <end position="532"/>
    </location>
</feature>
<feature type="compositionally biased region" description="Low complexity" evidence="1">
    <location>
        <begin position="533"/>
        <end position="546"/>
    </location>
</feature>
<feature type="region of interest" description="Disordered" evidence="1">
    <location>
        <begin position="724"/>
        <end position="840"/>
    </location>
</feature>
<feature type="region of interest" description="Disordered" evidence="1">
    <location>
        <begin position="1020"/>
        <end position="1048"/>
    </location>
</feature>
<keyword evidence="3" id="KW-1185">Reference proteome</keyword>
<feature type="region of interest" description="Disordered" evidence="1">
    <location>
        <begin position="918"/>
        <end position="938"/>
    </location>
</feature>
<feature type="region of interest" description="Disordered" evidence="1">
    <location>
        <begin position="1732"/>
        <end position="1851"/>
    </location>
</feature>
<feature type="compositionally biased region" description="Low complexity" evidence="1">
    <location>
        <begin position="66"/>
        <end position="75"/>
    </location>
</feature>
<feature type="region of interest" description="Disordered" evidence="1">
    <location>
        <begin position="57"/>
        <end position="80"/>
    </location>
</feature>
<accession>A0A836GF08</accession>
<feature type="compositionally biased region" description="Low complexity" evidence="1">
    <location>
        <begin position="453"/>
        <end position="471"/>
    </location>
</feature>
<dbReference type="EMBL" id="JAFEUZ010000029">
    <property type="protein sequence ID" value="KAG5473791.1"/>
    <property type="molecule type" value="Genomic_DNA"/>
</dbReference>
<dbReference type="OrthoDB" id="267710at2759"/>
<feature type="region of interest" description="Disordered" evidence="1">
    <location>
        <begin position="521"/>
        <end position="549"/>
    </location>
</feature>
<organism evidence="2 3">
    <name type="scientific">Leishmania martiniquensis</name>
    <dbReference type="NCBI Taxonomy" id="1580590"/>
    <lineage>
        <taxon>Eukaryota</taxon>
        <taxon>Discoba</taxon>
        <taxon>Euglenozoa</taxon>
        <taxon>Kinetoplastea</taxon>
        <taxon>Metakinetoplastina</taxon>
        <taxon>Trypanosomatida</taxon>
        <taxon>Trypanosomatidae</taxon>
        <taxon>Leishmaniinae</taxon>
        <taxon>Leishmania</taxon>
    </lineage>
</organism>
<feature type="region of interest" description="Disordered" evidence="1">
    <location>
        <begin position="1145"/>
        <end position="1189"/>
    </location>
</feature>
<gene>
    <name evidence="2" type="ORF">LSCM1_04421</name>
</gene>
<feature type="region of interest" description="Disordered" evidence="1">
    <location>
        <begin position="1422"/>
        <end position="1449"/>
    </location>
</feature>
<feature type="compositionally biased region" description="Basic and acidic residues" evidence="1">
    <location>
        <begin position="1149"/>
        <end position="1160"/>
    </location>
</feature>
<dbReference type="RefSeq" id="XP_067177025.1">
    <property type="nucleotide sequence ID" value="XM_067321930.1"/>
</dbReference>
<feature type="region of interest" description="Disordered" evidence="1">
    <location>
        <begin position="570"/>
        <end position="605"/>
    </location>
</feature>
<feature type="region of interest" description="Disordered" evidence="1">
    <location>
        <begin position="1653"/>
        <end position="1672"/>
    </location>
</feature>
<protein>
    <submittedName>
        <fullName evidence="2">Uncharacterized protein</fullName>
    </submittedName>
</protein>
<feature type="compositionally biased region" description="Polar residues" evidence="1">
    <location>
        <begin position="215"/>
        <end position="226"/>
    </location>
</feature>
<sequence>MPSTYAHEPDSRALEAITRCISALQSSTVQSCAALFNTHDGCKHSALSSHARVRRVRREAGEAHLSSSASDSPPSMRRAATMHPNGWLKAARPAPVSEVSAPPSPLSRHAAHLESSASRTWMRLAEEEVGAKECALRRGIDLNAPDMRHGKTRHAQFAQSCVYGSFGSSQEEGDSVKVDPDSRGIHLPCFCTCGTLHSAFHASSRETAARGVSPSPATLSHQQRQPPSLPPSWAQAASVGARQGSDSHPLELNLSAEIRRERRRCTFSLSVSKETATSRVSRTDATLSADDVCNALGSKFAQVTSRRHRSHLAQEWKPSSREQHGGSWLTRWMMPQGGEVPLASLPPEAARKCTSASSMGSSRSPPSVTVAVAHSGRSVASCDTEALQPSVRYAGACVSLPNSSASVSSCSSYSVPFVERGGRHRTCRMTTMRRGDRKEDGRLEVNGNGGAKAPSHTAPAATVAATAGHVVHNTRQRPSDALYDSSPLPRAPQQEEAERLWLSPSMAALDDESPWPLIISSGTNPSCDSTVGPTRRTPPRLARAPRSSANTRLLSATSLLWLQRHPADRGTDAAKGISVQPTLDRTQRAPSETLAPADCASSQLDASTPSGLERCSLPMASAPLLDASVDACAANEASPAPFTSRSSRLSSPSAADAAAVGGAHVVSVAASPGPTRRGKSSSAWCTEACCTSAAPSCALAPAPTHIAISAKVDLSLADAATTLPDVLSGPATTSTCAEREQHPRPPPLSSWPLESSPVADVQRMGGVPPRSLSPCNTSEEGSASGRRGDTPPAPPARAGNSLYHLPRREPSINQDNSKVQSSAENRTASLTSAGTDPRDVARPVESAAGVAEGAAGVRTGRLGRGEEETLSHAVERQYVGPQRELIDTADGPVTRARGMEGYVGRDEPTCAIGDISGSLLGEGGQERQRLQPHPQQQQQRRYLMYVSPTTSSASPLNQDGVAAAATRRREFGIPLSAPLAVSPMKRFPPLGHHGNDSLCVSSGCGAHASLGVSANASRNELHEGTDRGGSRCLHSSPATLEQGKRGVSETEATAATVVVPGHSWLPLYRPSVAEADDGERDIANESSLTAVPRHRGELPSLARNPMVVASFLGTRDDAVRLASPARSHSDVTVMPKSEEGMSLCLCGGGERRASHSRGEDSGSGSPYNSTEAHRPRRHRAHSASMAHSSATSVLNTSQFQFDALRSVASDFDWVSEDYAAQQQRQRYADGGGPLAVPLPIDAAETEPLPALVTCGSSSGSVFGSQASAVLPPTGGIAAAENLNHIDSPRQRRHMDGFASSLELPRYTPSSSGSPHQTTQHSCHIPVPDSSPTNSTGSPYMDSFASLEHTPLSQSIISAAAMESSVAECGAPMMSSFFAYDHTADASLAAAAVRGVEEAREDATDDVCAAEGPVLWVHGKAEVHEAEEDADRESCLPAEGPSSSGSRSSGPLFCAAPSAARTSADVRAETDHATLLTSATKSVVAAYSHSFLRGSGLHSNSVFDAGRRAHTSHAAISVSNRRSMKANGSLSTDLGVGEEPNNSNDDRVDNSLDDVPTLRDQYVPCPAPVLSVGGGNAYSRASSAPAPPPPPPRLLCEPQPQPQQQRVTFLLPSFLTGRGNAEDQVAAMQSRASGQETGGSRVEAREGSWCGVAADSSPPALSTNAASPVQAMPRLPRERPFGVRQEGQPALDAVPLTHHYQPLQQWQPSKQVQGDGDTRSSTLQMELCSDFFPRGSRPHCGSVNAQPLDTDDGTDGRGTTRDGLEGEPGMIVGSGGDTGEGRGERVASAPPSVRSHEGSRGDSAATRSAAGDSCDDRSSRSAYPSIDATVPTVAGKAPGHYPPASRQGTRTPTRAVLSKPPLKYGANHPALCNGPHRSSTASFSDGDSAVAPKEASSLLGWQEAMTLTDDAGGCAAEATAFDADDDEGGGYCSHGYESDSVYV</sequence>
<name>A0A836GF08_9TRYP</name>
<proteinExistence type="predicted"/>
<feature type="compositionally biased region" description="Polar residues" evidence="1">
    <location>
        <begin position="811"/>
        <end position="834"/>
    </location>
</feature>
<feature type="compositionally biased region" description="Low complexity" evidence="1">
    <location>
        <begin position="1439"/>
        <end position="1449"/>
    </location>
</feature>
<feature type="region of interest" description="Disordered" evidence="1">
    <location>
        <begin position="207"/>
        <end position="248"/>
    </location>
</feature>
<evidence type="ECO:0000313" key="2">
    <source>
        <dbReference type="EMBL" id="KAG5473791.1"/>
    </source>
</evidence>
<feature type="compositionally biased region" description="Polar residues" evidence="1">
    <location>
        <begin position="579"/>
        <end position="590"/>
    </location>
</feature>
<feature type="region of interest" description="Disordered" evidence="1">
    <location>
        <begin position="1302"/>
        <end position="1340"/>
    </location>
</feature>
<dbReference type="Proteomes" id="UP000673552">
    <property type="component" value="Unassembled WGS sequence"/>
</dbReference>
<reference evidence="3" key="1">
    <citation type="journal article" date="2021" name="Microbiol. Resour. Announc.">
        <title>LGAAP: Leishmaniinae Genome Assembly and Annotation Pipeline.</title>
        <authorList>
            <person name="Almutairi H."/>
            <person name="Urbaniak M.D."/>
            <person name="Bates M.D."/>
            <person name="Jariyapan N."/>
            <person name="Kwakye-Nuako G."/>
            <person name="Thomaz-Soccol V."/>
            <person name="Al-Salem W.S."/>
            <person name="Dillon R.J."/>
            <person name="Bates P.A."/>
            <person name="Gatherer D."/>
        </authorList>
    </citation>
    <scope>NUCLEOTIDE SEQUENCE [LARGE SCALE GENOMIC DNA]</scope>
</reference>
<feature type="compositionally biased region" description="Polar residues" evidence="1">
    <location>
        <begin position="1307"/>
        <end position="1321"/>
    </location>
</feature>
<dbReference type="KEGG" id="lmat:92514442"/>